<proteinExistence type="predicted"/>
<dbReference type="GeneID" id="94686562"/>
<dbReference type="InterPro" id="IPR050965">
    <property type="entry name" value="UPF0336/Enoyl-CoA_hydratase"/>
</dbReference>
<dbReference type="GO" id="GO:0019171">
    <property type="term" value="F:(3R)-hydroxyacyl-[acyl-carrier-protein] dehydratase activity"/>
    <property type="evidence" value="ECO:0007669"/>
    <property type="project" value="TreeGrafter"/>
</dbReference>
<dbReference type="PANTHER" id="PTHR43437:SF3">
    <property type="entry name" value="HYDROXYACYL-THIOESTER DEHYDRATASE TYPE 2, MITOCHONDRIAL"/>
    <property type="match status" value="1"/>
</dbReference>
<dbReference type="PANTHER" id="PTHR43437">
    <property type="entry name" value="HYDROXYACYL-THIOESTER DEHYDRATASE TYPE 2, MITOCHONDRIAL-RELATED"/>
    <property type="match status" value="1"/>
</dbReference>
<dbReference type="KEGG" id="axe:P40_08965"/>
<evidence type="ECO:0000313" key="1">
    <source>
        <dbReference type="EMBL" id="MCE7509328.1"/>
    </source>
</evidence>
<accession>A0A9Q3W521</accession>
<name>A0A9Q3W521_9GAMM</name>
<dbReference type="AlphaFoldDB" id="A0A9Q3W521"/>
<keyword evidence="2" id="KW-1185">Reference proteome</keyword>
<comment type="caution">
    <text evidence="1">The sequence shown here is derived from an EMBL/GenBank/DDBJ whole genome shotgun (WGS) entry which is preliminary data.</text>
</comment>
<dbReference type="Proteomes" id="UP001107961">
    <property type="component" value="Unassembled WGS sequence"/>
</dbReference>
<dbReference type="SUPFAM" id="SSF54637">
    <property type="entry name" value="Thioesterase/thiol ester dehydrase-isomerase"/>
    <property type="match status" value="1"/>
</dbReference>
<dbReference type="RefSeq" id="WP_055100769.1">
    <property type="nucleotide sequence ID" value="NZ_CP012331.1"/>
</dbReference>
<organism evidence="1 2">
    <name type="scientific">Alloalcanivorax xenomutans</name>
    <dbReference type="NCBI Taxonomy" id="1094342"/>
    <lineage>
        <taxon>Bacteria</taxon>
        <taxon>Pseudomonadati</taxon>
        <taxon>Pseudomonadota</taxon>
        <taxon>Gammaproteobacteria</taxon>
        <taxon>Oceanospirillales</taxon>
        <taxon>Alcanivoracaceae</taxon>
        <taxon>Alloalcanivorax</taxon>
    </lineage>
</organism>
<dbReference type="InterPro" id="IPR029069">
    <property type="entry name" value="HotDog_dom_sf"/>
</dbReference>
<gene>
    <name evidence="1" type="ORF">LZG35_11825</name>
</gene>
<dbReference type="EMBL" id="JAJVKT010000013">
    <property type="protein sequence ID" value="MCE7509328.1"/>
    <property type="molecule type" value="Genomic_DNA"/>
</dbReference>
<protein>
    <submittedName>
        <fullName evidence="1">Uncharacterized protein</fullName>
    </submittedName>
</protein>
<sequence length="127" mass="13722">MSETLPRFHALKVGDQATVSRHFSAGELSQWCALVNFPEARCATVPEPLIAGLFSYLLGEELPGHGTNYLKQSLHFEQNADVGEALTAKVTVTRLRADKALVNLATECTGANGRMICSGEALVLFQC</sequence>
<dbReference type="Gene3D" id="3.10.129.10">
    <property type="entry name" value="Hotdog Thioesterase"/>
    <property type="match status" value="1"/>
</dbReference>
<evidence type="ECO:0000313" key="2">
    <source>
        <dbReference type="Proteomes" id="UP001107961"/>
    </source>
</evidence>
<dbReference type="GO" id="GO:0006633">
    <property type="term" value="P:fatty acid biosynthetic process"/>
    <property type="evidence" value="ECO:0007669"/>
    <property type="project" value="TreeGrafter"/>
</dbReference>
<reference evidence="1" key="1">
    <citation type="submission" date="2022-01" db="EMBL/GenBank/DDBJ databases">
        <authorList>
            <person name="Karlyshev A.V."/>
            <person name="Jaspars M."/>
        </authorList>
    </citation>
    <scope>NUCLEOTIDE SEQUENCE</scope>
    <source>
        <strain evidence="1">AGSA3-2</strain>
    </source>
</reference>